<dbReference type="Proteomes" id="UP000291501">
    <property type="component" value="Unassembled WGS sequence"/>
</dbReference>
<reference evidence="1 2" key="1">
    <citation type="journal article" date="2018" name="Sci. Rep.">
        <title>Genomic diversity and distribution of Bifidobacterium longum subsp. longum across the human lifespan.</title>
        <authorList>
            <person name="Odamaki T."/>
            <person name="Bottacini F."/>
            <person name="Kato K."/>
            <person name="Mitsuyama E."/>
            <person name="Yoshida K."/>
            <person name="Horigome A."/>
            <person name="Xiao J.Z."/>
            <person name="van Sinderen D."/>
        </authorList>
    </citation>
    <scope>NUCLEOTIDE SEQUENCE [LARGE SCALE GENOMIC DNA]</scope>
    <source>
        <strain evidence="1 2">MCC10126</strain>
    </source>
</reference>
<dbReference type="AlphaFoldDB" id="A0A4R0W445"/>
<gene>
    <name evidence="1" type="ORF">MCC10126_2122</name>
</gene>
<name>A0A4R0W445_BIFLL</name>
<evidence type="ECO:0000313" key="2">
    <source>
        <dbReference type="Proteomes" id="UP000291501"/>
    </source>
</evidence>
<dbReference type="RefSeq" id="WP_165541056.1">
    <property type="nucleotide sequence ID" value="NZ_BSQT01000026.1"/>
</dbReference>
<evidence type="ECO:0000313" key="1">
    <source>
        <dbReference type="EMBL" id="TCF79951.1"/>
    </source>
</evidence>
<sequence>MSSQYCKPSGSDPVWRCPVCGQWWQLDLPDGDFWEPISTLKAFLQFHPKWKAERKHRKARI</sequence>
<comment type="caution">
    <text evidence="1">The sequence shown here is derived from an EMBL/GenBank/DDBJ whole genome shotgun (WGS) entry which is preliminary data.</text>
</comment>
<proteinExistence type="predicted"/>
<evidence type="ECO:0008006" key="3">
    <source>
        <dbReference type="Google" id="ProtNLM"/>
    </source>
</evidence>
<protein>
    <recommendedName>
        <fullName evidence="3">Unassigned protein</fullName>
    </recommendedName>
</protein>
<accession>A0A4R0W445</accession>
<dbReference type="EMBL" id="SHTN01000052">
    <property type="protein sequence ID" value="TCF79951.1"/>
    <property type="molecule type" value="Genomic_DNA"/>
</dbReference>
<organism evidence="1 2">
    <name type="scientific">Bifidobacterium longum subsp. longum</name>
    <dbReference type="NCBI Taxonomy" id="1679"/>
    <lineage>
        <taxon>Bacteria</taxon>
        <taxon>Bacillati</taxon>
        <taxon>Actinomycetota</taxon>
        <taxon>Actinomycetes</taxon>
        <taxon>Bifidobacteriales</taxon>
        <taxon>Bifidobacteriaceae</taxon>
        <taxon>Bifidobacterium</taxon>
    </lineage>
</organism>